<protein>
    <submittedName>
        <fullName evidence="1">Uncharacterized protein</fullName>
    </submittedName>
</protein>
<dbReference type="AlphaFoldDB" id="A0A2S8F5J5"/>
<dbReference type="OrthoDB" id="287689at2"/>
<evidence type="ECO:0000313" key="1">
    <source>
        <dbReference type="EMBL" id="PQO27429.1"/>
    </source>
</evidence>
<dbReference type="EMBL" id="PUIA01000057">
    <property type="protein sequence ID" value="PQO27429.1"/>
    <property type="molecule type" value="Genomic_DNA"/>
</dbReference>
<proteinExistence type="predicted"/>
<organism evidence="1 2">
    <name type="scientific">Blastopirellula marina</name>
    <dbReference type="NCBI Taxonomy" id="124"/>
    <lineage>
        <taxon>Bacteria</taxon>
        <taxon>Pseudomonadati</taxon>
        <taxon>Planctomycetota</taxon>
        <taxon>Planctomycetia</taxon>
        <taxon>Pirellulales</taxon>
        <taxon>Pirellulaceae</taxon>
        <taxon>Blastopirellula</taxon>
    </lineage>
</organism>
<dbReference type="RefSeq" id="WP_105356161.1">
    <property type="nucleotide sequence ID" value="NZ_PUIA01000057.1"/>
</dbReference>
<evidence type="ECO:0000313" key="2">
    <source>
        <dbReference type="Proteomes" id="UP000240009"/>
    </source>
</evidence>
<accession>A0A2S8F5J5</accession>
<comment type="caution">
    <text evidence="1">The sequence shown here is derived from an EMBL/GenBank/DDBJ whole genome shotgun (WGS) entry which is preliminary data.</text>
</comment>
<sequence length="85" mass="9568">MDEREELLAAACEENSISMEDLAEQYGPESFGNHEAVDRIYVTEATWSEHIASHPAILLDAEAYEMAVKVSELMAELYNRMSAKD</sequence>
<name>A0A2S8F5J5_9BACT</name>
<dbReference type="Proteomes" id="UP000240009">
    <property type="component" value="Unassembled WGS sequence"/>
</dbReference>
<reference evidence="1 2" key="1">
    <citation type="submission" date="2018-02" db="EMBL/GenBank/DDBJ databases">
        <title>Comparative genomes isolates from brazilian mangrove.</title>
        <authorList>
            <person name="Araujo J.E."/>
            <person name="Taketani R.G."/>
            <person name="Silva M.C.P."/>
            <person name="Loureco M.V."/>
            <person name="Andreote F.D."/>
        </authorList>
    </citation>
    <scope>NUCLEOTIDE SEQUENCE [LARGE SCALE GENOMIC DNA]</scope>
    <source>
        <strain evidence="1 2">HEX-2 MGV</strain>
    </source>
</reference>
<gene>
    <name evidence="1" type="ORF">C5Y96_17985</name>
</gene>